<organism evidence="1 2">
    <name type="scientific">Gigaspora margarita</name>
    <dbReference type="NCBI Taxonomy" id="4874"/>
    <lineage>
        <taxon>Eukaryota</taxon>
        <taxon>Fungi</taxon>
        <taxon>Fungi incertae sedis</taxon>
        <taxon>Mucoromycota</taxon>
        <taxon>Glomeromycotina</taxon>
        <taxon>Glomeromycetes</taxon>
        <taxon>Diversisporales</taxon>
        <taxon>Gigasporaceae</taxon>
        <taxon>Gigaspora</taxon>
    </lineage>
</organism>
<dbReference type="InterPro" id="IPR011009">
    <property type="entry name" value="Kinase-like_dom_sf"/>
</dbReference>
<keyword evidence="1" id="KW-0418">Kinase</keyword>
<proteinExistence type="predicted"/>
<keyword evidence="2" id="KW-1185">Reference proteome</keyword>
<evidence type="ECO:0000313" key="1">
    <source>
        <dbReference type="EMBL" id="KAF0428039.1"/>
    </source>
</evidence>
<dbReference type="EMBL" id="WTPW01001573">
    <property type="protein sequence ID" value="KAF0428039.1"/>
    <property type="molecule type" value="Genomic_DNA"/>
</dbReference>
<gene>
    <name evidence="1" type="ORF">F8M41_005920</name>
</gene>
<keyword evidence="1" id="KW-0808">Transferase</keyword>
<evidence type="ECO:0000313" key="2">
    <source>
        <dbReference type="Proteomes" id="UP000439903"/>
    </source>
</evidence>
<dbReference type="Gene3D" id="1.10.510.10">
    <property type="entry name" value="Transferase(Phosphotransferase) domain 1"/>
    <property type="match status" value="1"/>
</dbReference>
<dbReference type="OrthoDB" id="2396740at2759"/>
<dbReference type="GO" id="GO:0016301">
    <property type="term" value="F:kinase activity"/>
    <property type="evidence" value="ECO:0007669"/>
    <property type="project" value="UniProtKB-KW"/>
</dbReference>
<reference evidence="1 2" key="1">
    <citation type="journal article" date="2019" name="Environ. Microbiol.">
        <title>At the nexus of three kingdoms: the genome of the mycorrhizal fungus Gigaspora margarita provides insights into plant, endobacterial and fungal interactions.</title>
        <authorList>
            <person name="Venice F."/>
            <person name="Ghignone S."/>
            <person name="Salvioli di Fossalunga A."/>
            <person name="Amselem J."/>
            <person name="Novero M."/>
            <person name="Xianan X."/>
            <person name="Sedzielewska Toro K."/>
            <person name="Morin E."/>
            <person name="Lipzen A."/>
            <person name="Grigoriev I.V."/>
            <person name="Henrissat B."/>
            <person name="Martin F.M."/>
            <person name="Bonfante P."/>
        </authorList>
    </citation>
    <scope>NUCLEOTIDE SEQUENCE [LARGE SCALE GENOMIC DNA]</scope>
    <source>
        <strain evidence="1 2">BEG34</strain>
    </source>
</reference>
<accession>A0A8H3X8N1</accession>
<sequence length="107" mass="12343">MESENMGTVACYAELLNRCWDKDPDKRPSALEIYETIINWKNDIKILSEFRNSDKEMVIENNQSDVIIDNISIYSSKIISLIDQQLLNCGISDNKINVENVKMDIEV</sequence>
<dbReference type="AlphaFoldDB" id="A0A8H3X8N1"/>
<dbReference type="Proteomes" id="UP000439903">
    <property type="component" value="Unassembled WGS sequence"/>
</dbReference>
<dbReference type="SUPFAM" id="SSF56112">
    <property type="entry name" value="Protein kinase-like (PK-like)"/>
    <property type="match status" value="1"/>
</dbReference>
<comment type="caution">
    <text evidence="1">The sequence shown here is derived from an EMBL/GenBank/DDBJ whole genome shotgun (WGS) entry which is preliminary data.</text>
</comment>
<name>A0A8H3X8N1_GIGMA</name>
<protein>
    <submittedName>
        <fullName evidence="1">Kinase-like protein</fullName>
    </submittedName>
</protein>